<feature type="region of interest" description="Disordered" evidence="1">
    <location>
        <begin position="17"/>
        <end position="107"/>
    </location>
</feature>
<dbReference type="EMBL" id="KL662184">
    <property type="protein sequence ID" value="KFM28934.1"/>
    <property type="molecule type" value="Genomic_DNA"/>
</dbReference>
<feature type="region of interest" description="Disordered" evidence="1">
    <location>
        <begin position="188"/>
        <end position="218"/>
    </location>
</feature>
<evidence type="ECO:0000313" key="3">
    <source>
        <dbReference type="Proteomes" id="UP000028924"/>
    </source>
</evidence>
<protein>
    <submittedName>
        <fullName evidence="2">Uncharacterized protein</fullName>
    </submittedName>
</protein>
<accession>A0A087ST80</accession>
<dbReference type="RefSeq" id="XP_011401983.1">
    <property type="nucleotide sequence ID" value="XM_011403681.1"/>
</dbReference>
<name>A0A087ST80_AUXPR</name>
<dbReference type="Proteomes" id="UP000028924">
    <property type="component" value="Unassembled WGS sequence"/>
</dbReference>
<dbReference type="GeneID" id="23615489"/>
<proteinExistence type="predicted"/>
<organism evidence="2 3">
    <name type="scientific">Auxenochlorella protothecoides</name>
    <name type="common">Green microalga</name>
    <name type="synonym">Chlorella protothecoides</name>
    <dbReference type="NCBI Taxonomy" id="3075"/>
    <lineage>
        <taxon>Eukaryota</taxon>
        <taxon>Viridiplantae</taxon>
        <taxon>Chlorophyta</taxon>
        <taxon>core chlorophytes</taxon>
        <taxon>Trebouxiophyceae</taxon>
        <taxon>Chlorellales</taxon>
        <taxon>Chlorellaceae</taxon>
        <taxon>Auxenochlorella</taxon>
    </lineage>
</organism>
<dbReference type="KEGG" id="apro:F751_4098"/>
<keyword evidence="3" id="KW-1185">Reference proteome</keyword>
<evidence type="ECO:0000313" key="2">
    <source>
        <dbReference type="EMBL" id="KFM28934.1"/>
    </source>
</evidence>
<dbReference type="AlphaFoldDB" id="A0A087ST80"/>
<evidence type="ECO:0000256" key="1">
    <source>
        <dbReference type="SAM" id="MobiDB-lite"/>
    </source>
</evidence>
<feature type="compositionally biased region" description="Low complexity" evidence="1">
    <location>
        <begin position="38"/>
        <end position="51"/>
    </location>
</feature>
<gene>
    <name evidence="2" type="ORF">F751_4098</name>
</gene>
<reference evidence="2 3" key="1">
    <citation type="journal article" date="2014" name="BMC Genomics">
        <title>Oil accumulation mechanisms of the oleaginous microalga Chlorella protothecoides revealed through its genome, transcriptomes, and proteomes.</title>
        <authorList>
            <person name="Gao C."/>
            <person name="Wang Y."/>
            <person name="Shen Y."/>
            <person name="Yan D."/>
            <person name="He X."/>
            <person name="Dai J."/>
            <person name="Wu Q."/>
        </authorList>
    </citation>
    <scope>NUCLEOTIDE SEQUENCE [LARGE SCALE GENOMIC DNA]</scope>
    <source>
        <strain evidence="2 3">0710</strain>
    </source>
</reference>
<sequence>MPRAPAISMTVRLVRGTPPFSARPSVHLPRDTLMKGQPSAAAAASSSLPSPIATKAALPGKRSRSLAKHSSLPCTREDSTSLPAKKRSRRNRASLAKEGSRSEEVTATCRTWGRWSRTPACGGVPSAAPSSTGRWARQAASSPCAAVSQPAASVSVACQSRSELGSAASASRPREYRRCASRYRYAASGGGVQGPGSFDAGAGPSQDWILPTTSPSKS</sequence>